<keyword evidence="3" id="KW-1185">Reference proteome</keyword>
<proteinExistence type="predicted"/>
<comment type="caution">
    <text evidence="2">The sequence shown here is derived from an EMBL/GenBank/DDBJ whole genome shotgun (WGS) entry which is preliminary data.</text>
</comment>
<dbReference type="PANTHER" id="PTHR47759">
    <property type="entry name" value="OS04G0509100 PROTEIN"/>
    <property type="match status" value="1"/>
</dbReference>
<dbReference type="Gene3D" id="3.40.50.1820">
    <property type="entry name" value="alpha/beta hydrolase"/>
    <property type="match status" value="1"/>
</dbReference>
<gene>
    <name evidence="2" type="ORF">KP509_30G074700</name>
</gene>
<reference evidence="2" key="1">
    <citation type="submission" date="2021-08" db="EMBL/GenBank/DDBJ databases">
        <title>WGS assembly of Ceratopteris richardii.</title>
        <authorList>
            <person name="Marchant D.B."/>
            <person name="Chen G."/>
            <person name="Jenkins J."/>
            <person name="Shu S."/>
            <person name="Leebens-Mack J."/>
            <person name="Grimwood J."/>
            <person name="Schmutz J."/>
            <person name="Soltis P."/>
            <person name="Soltis D."/>
            <person name="Chen Z.-H."/>
        </authorList>
    </citation>
    <scope>NUCLEOTIDE SEQUENCE</scope>
    <source>
        <strain evidence="2">Whitten #5841</strain>
        <tissue evidence="2">Leaf</tissue>
    </source>
</reference>
<dbReference type="Proteomes" id="UP000825935">
    <property type="component" value="Chromosome 30"/>
</dbReference>
<evidence type="ECO:0000313" key="2">
    <source>
        <dbReference type="EMBL" id="KAH7291062.1"/>
    </source>
</evidence>
<dbReference type="EMBL" id="CM035435">
    <property type="protein sequence ID" value="KAH7291062.1"/>
    <property type="molecule type" value="Genomic_DNA"/>
</dbReference>
<dbReference type="SUPFAM" id="SSF53474">
    <property type="entry name" value="alpha/beta-Hydrolases"/>
    <property type="match status" value="1"/>
</dbReference>
<organism evidence="2 3">
    <name type="scientific">Ceratopteris richardii</name>
    <name type="common">Triangle waterfern</name>
    <dbReference type="NCBI Taxonomy" id="49495"/>
    <lineage>
        <taxon>Eukaryota</taxon>
        <taxon>Viridiplantae</taxon>
        <taxon>Streptophyta</taxon>
        <taxon>Embryophyta</taxon>
        <taxon>Tracheophyta</taxon>
        <taxon>Polypodiopsida</taxon>
        <taxon>Polypodiidae</taxon>
        <taxon>Polypodiales</taxon>
        <taxon>Pteridineae</taxon>
        <taxon>Pteridaceae</taxon>
        <taxon>Parkerioideae</taxon>
        <taxon>Ceratopteris</taxon>
    </lineage>
</organism>
<dbReference type="PANTHER" id="PTHR47759:SF2">
    <property type="entry name" value="TRIGLYCERIDE LIPASE"/>
    <property type="match status" value="1"/>
</dbReference>
<dbReference type="Pfam" id="PF01764">
    <property type="entry name" value="Lipase_3"/>
    <property type="match status" value="1"/>
</dbReference>
<dbReference type="GO" id="GO:0006629">
    <property type="term" value="P:lipid metabolic process"/>
    <property type="evidence" value="ECO:0007669"/>
    <property type="project" value="InterPro"/>
</dbReference>
<dbReference type="AlphaFoldDB" id="A0A8T2R3U6"/>
<dbReference type="OrthoDB" id="438440at2759"/>
<name>A0A8T2R3U6_CERRI</name>
<sequence>MYNFGSPRVGNKKFADRYNEIVKDSWRVVNHLDIIPNVPRLMGYCHVATPIYLTAGDVEAATVNMELISDGYNGDVIGEATPDFLLEEFMKGEKQLIERLLQTEIAMIQSIRSGSALMQHMEDFYYISLLQSARQRLPKLQISQAKAEIDGVRN</sequence>
<accession>A0A8T2R3U6</accession>
<dbReference type="InterPro" id="IPR002921">
    <property type="entry name" value="Fungal_lipase-type"/>
</dbReference>
<dbReference type="InterPro" id="IPR029058">
    <property type="entry name" value="AB_hydrolase_fold"/>
</dbReference>
<protein>
    <recommendedName>
        <fullName evidence="1">Fungal lipase-type domain-containing protein</fullName>
    </recommendedName>
</protein>
<evidence type="ECO:0000259" key="1">
    <source>
        <dbReference type="Pfam" id="PF01764"/>
    </source>
</evidence>
<feature type="domain" description="Fungal lipase-type" evidence="1">
    <location>
        <begin position="2"/>
        <end position="40"/>
    </location>
</feature>
<evidence type="ECO:0000313" key="3">
    <source>
        <dbReference type="Proteomes" id="UP000825935"/>
    </source>
</evidence>